<reference evidence="2 3" key="1">
    <citation type="submission" date="2021-03" db="EMBL/GenBank/DDBJ databases">
        <title>Whole genome sequence of Metabacillus bambusae BG109.</title>
        <authorList>
            <person name="Jeong J.W."/>
        </authorList>
    </citation>
    <scope>NUCLEOTIDE SEQUENCE [LARGE SCALE GENOMIC DNA]</scope>
    <source>
        <strain evidence="2 3">BG109</strain>
    </source>
</reference>
<keyword evidence="3" id="KW-1185">Reference proteome</keyword>
<proteinExistence type="predicted"/>
<evidence type="ECO:0000313" key="2">
    <source>
        <dbReference type="EMBL" id="MBO1515212.1"/>
    </source>
</evidence>
<evidence type="ECO:0000313" key="3">
    <source>
        <dbReference type="Proteomes" id="UP000663981"/>
    </source>
</evidence>
<organism evidence="2 3">
    <name type="scientific">Metabacillus bambusae</name>
    <dbReference type="NCBI Taxonomy" id="2795218"/>
    <lineage>
        <taxon>Bacteria</taxon>
        <taxon>Bacillati</taxon>
        <taxon>Bacillota</taxon>
        <taxon>Bacilli</taxon>
        <taxon>Bacillales</taxon>
        <taxon>Bacillaceae</taxon>
        <taxon>Metabacillus</taxon>
    </lineage>
</organism>
<accession>A0ABS3NAA1</accession>
<protein>
    <submittedName>
        <fullName evidence="2">Uncharacterized protein</fullName>
    </submittedName>
</protein>
<dbReference type="Proteomes" id="UP000663981">
    <property type="component" value="Unassembled WGS sequence"/>
</dbReference>
<feature type="region of interest" description="Disordered" evidence="1">
    <location>
        <begin position="32"/>
        <end position="51"/>
    </location>
</feature>
<comment type="caution">
    <text evidence="2">The sequence shown here is derived from an EMBL/GenBank/DDBJ whole genome shotgun (WGS) entry which is preliminary data.</text>
</comment>
<sequence length="51" mass="5792">MLITLFFILAGSLFYSILCPPRQEKETMVRNQKLDIKGNDSPLTKGAKQHV</sequence>
<dbReference type="RefSeq" id="WP_207982099.1">
    <property type="nucleotide sequence ID" value="NZ_JAGDEL010000033.1"/>
</dbReference>
<evidence type="ECO:0000256" key="1">
    <source>
        <dbReference type="SAM" id="MobiDB-lite"/>
    </source>
</evidence>
<gene>
    <name evidence="2" type="ORF">I7822_26700</name>
</gene>
<name>A0ABS3NAA1_9BACI</name>
<dbReference type="EMBL" id="JAGDEL010000033">
    <property type="protein sequence ID" value="MBO1515212.1"/>
    <property type="molecule type" value="Genomic_DNA"/>
</dbReference>